<proteinExistence type="predicted"/>
<name>A0A6V7WU92_MELEN</name>
<organism evidence="1 2">
    <name type="scientific">Meloidogyne enterolobii</name>
    <name type="common">Root-knot nematode worm</name>
    <name type="synonym">Meloidogyne mayaguensis</name>
    <dbReference type="NCBI Taxonomy" id="390850"/>
    <lineage>
        <taxon>Eukaryota</taxon>
        <taxon>Metazoa</taxon>
        <taxon>Ecdysozoa</taxon>
        <taxon>Nematoda</taxon>
        <taxon>Chromadorea</taxon>
        <taxon>Rhabditida</taxon>
        <taxon>Tylenchina</taxon>
        <taxon>Tylenchomorpha</taxon>
        <taxon>Tylenchoidea</taxon>
        <taxon>Meloidogynidae</taxon>
        <taxon>Meloidogyninae</taxon>
        <taxon>Meloidogyne</taxon>
    </lineage>
</organism>
<dbReference type="GO" id="GO:0008270">
    <property type="term" value="F:zinc ion binding"/>
    <property type="evidence" value="ECO:0007669"/>
    <property type="project" value="InterPro"/>
</dbReference>
<evidence type="ECO:0000313" key="2">
    <source>
        <dbReference type="Proteomes" id="UP000580250"/>
    </source>
</evidence>
<comment type="caution">
    <text evidence="1">The sequence shown here is derived from an EMBL/GenBank/DDBJ whole genome shotgun (WGS) entry which is preliminary data.</text>
</comment>
<dbReference type="InterPro" id="IPR036875">
    <property type="entry name" value="Znf_CCHC_sf"/>
</dbReference>
<dbReference type="EMBL" id="CAJEWN010000819">
    <property type="protein sequence ID" value="CAD2190629.1"/>
    <property type="molecule type" value="Genomic_DNA"/>
</dbReference>
<dbReference type="Proteomes" id="UP000580250">
    <property type="component" value="Unassembled WGS sequence"/>
</dbReference>
<dbReference type="SUPFAM" id="SSF57756">
    <property type="entry name" value="Retrovirus zinc finger-like domains"/>
    <property type="match status" value="1"/>
</dbReference>
<dbReference type="AlphaFoldDB" id="A0A6V7WU92"/>
<dbReference type="GO" id="GO:0003676">
    <property type="term" value="F:nucleic acid binding"/>
    <property type="evidence" value="ECO:0007669"/>
    <property type="project" value="InterPro"/>
</dbReference>
<gene>
    <name evidence="1" type="ORF">MENT_LOCUS43427</name>
</gene>
<reference evidence="1 2" key="1">
    <citation type="submission" date="2020-08" db="EMBL/GenBank/DDBJ databases">
        <authorList>
            <person name="Koutsovoulos G."/>
            <person name="Danchin GJ E."/>
        </authorList>
    </citation>
    <scope>NUCLEOTIDE SEQUENCE [LARGE SCALE GENOMIC DNA]</scope>
</reference>
<evidence type="ECO:0000313" key="1">
    <source>
        <dbReference type="EMBL" id="CAD2190629.1"/>
    </source>
</evidence>
<sequence>MSLFPYEERSSHSLKNNNTIKTPEGVTNEFYKNPEGFHYIGMLSTEEVPTFTIFSGNSVIEFVRWARRFKDIIECNDTTQNRELIFKALSICKQNEGESVEQFASRLIPMIEATTCDNKGNVSEEMLCRTFLEKLSPNLQFLTRTLTGPNRTNFDTLLLNAQEAELMLCANSNTMLSPLCLINAQSTSLKANTNDESNENSCNKTLWGSRKLKGETIKQYNNKPICNYCDKVGHFEINCRKRQNQEE</sequence>
<protein>
    <submittedName>
        <fullName evidence="1">Uncharacterized protein</fullName>
    </submittedName>
</protein>
<accession>A0A6V7WU92</accession>